<sequence length="368" mass="42964">MNPQSRTLPSPGNSWSNRIRQAIEICYYSIKLMVLSPFFLALFFWEQVKNSAWNRRRIQIKNRTLAKLQRRKRRLTGVSQTREKDIFQQLKSPLLSLPAELRIKVYEELVGQDEIHIILCNQKLCSFRCIKKCKSWSTWGDGHCWIRGRRGAAAGQEQDLQPWLYHPSGIRVLPFVMSCRKVYNEMIHMLYSTPTLKFHDYTSILAFSTTTLPDRFASIRHVYVDGYSRGSFSSLPFSKSYPKPSNYREFRHLPVRNLVLPQAFSGEPLPDRWTLVCEALSKMPDLKSLKMDLQFYTCEVREPLSRTARDAEETWAKRTFPPLGKLKEKGIADFKVTFDSLPSSEVMRKWSEFSFVTAKLRIESEKIA</sequence>
<name>A0A6A5WWW5_9PLEO</name>
<protein>
    <recommendedName>
        <fullName evidence="2">DUF7730 domain-containing protein</fullName>
    </recommendedName>
</protein>
<dbReference type="AlphaFoldDB" id="A0A6A5WWW5"/>
<dbReference type="OrthoDB" id="3801532at2759"/>
<dbReference type="EMBL" id="ML977566">
    <property type="protein sequence ID" value="KAF2004641.1"/>
    <property type="molecule type" value="Genomic_DNA"/>
</dbReference>
<feature type="transmembrane region" description="Helical" evidence="1">
    <location>
        <begin position="25"/>
        <end position="45"/>
    </location>
</feature>
<gene>
    <name evidence="3" type="ORF">P154DRAFT_571856</name>
</gene>
<feature type="domain" description="DUF7730" evidence="2">
    <location>
        <begin position="88"/>
        <end position="294"/>
    </location>
</feature>
<reference evidence="3" key="1">
    <citation type="journal article" date="2020" name="Stud. Mycol.">
        <title>101 Dothideomycetes genomes: a test case for predicting lifestyles and emergence of pathogens.</title>
        <authorList>
            <person name="Haridas S."/>
            <person name="Albert R."/>
            <person name="Binder M."/>
            <person name="Bloem J."/>
            <person name="Labutti K."/>
            <person name="Salamov A."/>
            <person name="Andreopoulos B."/>
            <person name="Baker S."/>
            <person name="Barry K."/>
            <person name="Bills G."/>
            <person name="Bluhm B."/>
            <person name="Cannon C."/>
            <person name="Castanera R."/>
            <person name="Culley D."/>
            <person name="Daum C."/>
            <person name="Ezra D."/>
            <person name="Gonzalez J."/>
            <person name="Henrissat B."/>
            <person name="Kuo A."/>
            <person name="Liang C."/>
            <person name="Lipzen A."/>
            <person name="Lutzoni F."/>
            <person name="Magnuson J."/>
            <person name="Mondo S."/>
            <person name="Nolan M."/>
            <person name="Ohm R."/>
            <person name="Pangilinan J."/>
            <person name="Park H.-J."/>
            <person name="Ramirez L."/>
            <person name="Alfaro M."/>
            <person name="Sun H."/>
            <person name="Tritt A."/>
            <person name="Yoshinaga Y."/>
            <person name="Zwiers L.-H."/>
            <person name="Turgeon B."/>
            <person name="Goodwin S."/>
            <person name="Spatafora J."/>
            <person name="Crous P."/>
            <person name="Grigoriev I."/>
        </authorList>
    </citation>
    <scope>NUCLEOTIDE SEQUENCE</scope>
    <source>
        <strain evidence="3">CBS 123094</strain>
    </source>
</reference>
<keyword evidence="1" id="KW-0812">Transmembrane</keyword>
<evidence type="ECO:0000259" key="2">
    <source>
        <dbReference type="Pfam" id="PF24864"/>
    </source>
</evidence>
<proteinExistence type="predicted"/>
<keyword evidence="1" id="KW-0472">Membrane</keyword>
<evidence type="ECO:0000256" key="1">
    <source>
        <dbReference type="SAM" id="Phobius"/>
    </source>
</evidence>
<evidence type="ECO:0000313" key="3">
    <source>
        <dbReference type="EMBL" id="KAF2004641.1"/>
    </source>
</evidence>
<organism evidence="3 4">
    <name type="scientific">Amniculicola lignicola CBS 123094</name>
    <dbReference type="NCBI Taxonomy" id="1392246"/>
    <lineage>
        <taxon>Eukaryota</taxon>
        <taxon>Fungi</taxon>
        <taxon>Dikarya</taxon>
        <taxon>Ascomycota</taxon>
        <taxon>Pezizomycotina</taxon>
        <taxon>Dothideomycetes</taxon>
        <taxon>Pleosporomycetidae</taxon>
        <taxon>Pleosporales</taxon>
        <taxon>Amniculicolaceae</taxon>
        <taxon>Amniculicola</taxon>
    </lineage>
</organism>
<keyword evidence="4" id="KW-1185">Reference proteome</keyword>
<keyword evidence="1" id="KW-1133">Transmembrane helix</keyword>
<dbReference type="PANTHER" id="PTHR38790">
    <property type="entry name" value="2EXR DOMAIN-CONTAINING PROTEIN-RELATED"/>
    <property type="match status" value="1"/>
</dbReference>
<evidence type="ECO:0000313" key="4">
    <source>
        <dbReference type="Proteomes" id="UP000799779"/>
    </source>
</evidence>
<dbReference type="Pfam" id="PF24864">
    <property type="entry name" value="DUF7730"/>
    <property type="match status" value="1"/>
</dbReference>
<dbReference type="Proteomes" id="UP000799779">
    <property type="component" value="Unassembled WGS sequence"/>
</dbReference>
<dbReference type="InterPro" id="IPR056632">
    <property type="entry name" value="DUF7730"/>
</dbReference>
<accession>A0A6A5WWW5</accession>